<dbReference type="EMBL" id="CM029037">
    <property type="protein sequence ID" value="KAG2656080.1"/>
    <property type="molecule type" value="Genomic_DNA"/>
</dbReference>
<gene>
    <name evidence="2" type="ORF">PVAP13_1KG057385</name>
</gene>
<feature type="domain" description="Endonuclease/exonuclease/phosphatase" evidence="1">
    <location>
        <begin position="2"/>
        <end position="203"/>
    </location>
</feature>
<dbReference type="PANTHER" id="PTHR33710:SF71">
    <property type="entry name" value="ENDONUCLEASE_EXONUCLEASE_PHOSPHATASE DOMAIN-CONTAINING PROTEIN"/>
    <property type="match status" value="1"/>
</dbReference>
<dbReference type="Proteomes" id="UP000823388">
    <property type="component" value="Chromosome 1K"/>
</dbReference>
<dbReference type="InterPro" id="IPR005135">
    <property type="entry name" value="Endo/exonuclease/phosphatase"/>
</dbReference>
<dbReference type="PANTHER" id="PTHR33710">
    <property type="entry name" value="BNAC02G09200D PROTEIN"/>
    <property type="match status" value="1"/>
</dbReference>
<keyword evidence="3" id="KW-1185">Reference proteome</keyword>
<dbReference type="GO" id="GO:0003824">
    <property type="term" value="F:catalytic activity"/>
    <property type="evidence" value="ECO:0007669"/>
    <property type="project" value="InterPro"/>
</dbReference>
<dbReference type="InterPro" id="IPR036691">
    <property type="entry name" value="Endo/exonu/phosph_ase_sf"/>
</dbReference>
<sequence length="553" mass="63437">MRESHADIVGIMETKKESFTPGFLKSLTGLTPFVWSLLPARGSAGGILVGANSDMFTLTVSEILDFSISVFLLDKKTGFSWKMVVVYGSPYEERKQAFLDEIHLVLSKWDGPTLIAGDFNLVRFSSDKNNGIINHRWADAFNDWVSRWALLELNPANKKFTWTNNQGDNLVLAKIDRIFVTTSWESAFPLTRVKALERLPSDHNPLVLDSGENASFGKKRFRFEKWWLEKEAFYNLVKKVWTTPCKETKSLDIWQFRVRLFRKMVRGWAANEVAALNKEKVNLALEYNFLDKEAESRILDEGERRRLDVITKELDKIWALEEIKARQRSRDRNILEGDRNTAYFQAVANYRSRKKRVDSLMGPQGLVYDQTGMMKIALDFYKDLFAKEGRGDLTLSRDFWSPRDLVTEEENDILCAPFSEAEIKEAIFSCYAEGAPGPDGLPFLFYQKFWDLIKEDLVGLFLDFHKGELSLSRLNFAMLTLIPKVEDANNMKFFRPISLINCSFKIFSKVLTLRLGKSAFIKGRYILESVVVAHEIVHSVHSSKEPGSSAQFG</sequence>
<evidence type="ECO:0000313" key="3">
    <source>
        <dbReference type="Proteomes" id="UP000823388"/>
    </source>
</evidence>
<comment type="caution">
    <text evidence="2">The sequence shown here is derived from an EMBL/GenBank/DDBJ whole genome shotgun (WGS) entry which is preliminary data.</text>
</comment>
<proteinExistence type="predicted"/>
<organism evidence="2 3">
    <name type="scientific">Panicum virgatum</name>
    <name type="common">Blackwell switchgrass</name>
    <dbReference type="NCBI Taxonomy" id="38727"/>
    <lineage>
        <taxon>Eukaryota</taxon>
        <taxon>Viridiplantae</taxon>
        <taxon>Streptophyta</taxon>
        <taxon>Embryophyta</taxon>
        <taxon>Tracheophyta</taxon>
        <taxon>Spermatophyta</taxon>
        <taxon>Magnoliopsida</taxon>
        <taxon>Liliopsida</taxon>
        <taxon>Poales</taxon>
        <taxon>Poaceae</taxon>
        <taxon>PACMAD clade</taxon>
        <taxon>Panicoideae</taxon>
        <taxon>Panicodae</taxon>
        <taxon>Paniceae</taxon>
        <taxon>Panicinae</taxon>
        <taxon>Panicum</taxon>
        <taxon>Panicum sect. Hiantes</taxon>
    </lineage>
</organism>
<name>A0A8T0X7L3_PANVG</name>
<protein>
    <recommendedName>
        <fullName evidence="1">Endonuclease/exonuclease/phosphatase domain-containing protein</fullName>
    </recommendedName>
</protein>
<dbReference type="SUPFAM" id="SSF56219">
    <property type="entry name" value="DNase I-like"/>
    <property type="match status" value="1"/>
</dbReference>
<evidence type="ECO:0000313" key="2">
    <source>
        <dbReference type="EMBL" id="KAG2656080.1"/>
    </source>
</evidence>
<evidence type="ECO:0000259" key="1">
    <source>
        <dbReference type="Pfam" id="PF03372"/>
    </source>
</evidence>
<dbReference type="Gene3D" id="3.60.10.10">
    <property type="entry name" value="Endonuclease/exonuclease/phosphatase"/>
    <property type="match status" value="1"/>
</dbReference>
<dbReference type="Pfam" id="PF03372">
    <property type="entry name" value="Exo_endo_phos"/>
    <property type="match status" value="1"/>
</dbReference>
<dbReference type="AlphaFoldDB" id="A0A8T0X7L3"/>
<reference evidence="2" key="1">
    <citation type="submission" date="2020-05" db="EMBL/GenBank/DDBJ databases">
        <title>WGS assembly of Panicum virgatum.</title>
        <authorList>
            <person name="Lovell J.T."/>
            <person name="Jenkins J."/>
            <person name="Shu S."/>
            <person name="Juenger T.E."/>
            <person name="Schmutz J."/>
        </authorList>
    </citation>
    <scope>NUCLEOTIDE SEQUENCE</scope>
    <source>
        <strain evidence="2">AP13</strain>
    </source>
</reference>
<accession>A0A8T0X7L3</accession>